<dbReference type="InterPro" id="IPR051478">
    <property type="entry name" value="Beta-lactamase-like_AB/R"/>
</dbReference>
<dbReference type="EMBL" id="LAYC01000001">
    <property type="protein sequence ID" value="KYK60625.1"/>
    <property type="molecule type" value="Genomic_DNA"/>
</dbReference>
<reference evidence="5 6" key="1">
    <citation type="journal article" date="2016" name="Sci. Rep.">
        <title>Insights into Adaptations to a Near-Obligate Nematode Endoparasitic Lifestyle from the Finished Genome of Drechmeria coniospora.</title>
        <authorList>
            <person name="Zhang L."/>
            <person name="Zhou Z."/>
            <person name="Guo Q."/>
            <person name="Fokkens L."/>
            <person name="Miskei M."/>
            <person name="Pocsi I."/>
            <person name="Zhang W."/>
            <person name="Chen M."/>
            <person name="Wang L."/>
            <person name="Sun Y."/>
            <person name="Donzelli B.G."/>
            <person name="Gibson D.M."/>
            <person name="Nelson D.R."/>
            <person name="Luo J.G."/>
            <person name="Rep M."/>
            <person name="Liu H."/>
            <person name="Yang S."/>
            <person name="Wang J."/>
            <person name="Krasnoff S.B."/>
            <person name="Xu Y."/>
            <person name="Molnar I."/>
            <person name="Lin M."/>
        </authorList>
    </citation>
    <scope>NUCLEOTIDE SEQUENCE [LARGE SCALE GENOMIC DNA]</scope>
    <source>
        <strain evidence="5 6">ARSEF 6962</strain>
    </source>
</reference>
<comment type="similarity">
    <text evidence="1">Belongs to the beta-lactamase family.</text>
</comment>
<feature type="chain" id="PRO_5007580927" evidence="2">
    <location>
        <begin position="20"/>
        <end position="610"/>
    </location>
</feature>
<dbReference type="Gene3D" id="3.40.710.10">
    <property type="entry name" value="DD-peptidase/beta-lactamase superfamily"/>
    <property type="match status" value="1"/>
</dbReference>
<evidence type="ECO:0000256" key="1">
    <source>
        <dbReference type="ARBA" id="ARBA00038473"/>
    </source>
</evidence>
<dbReference type="InParanoid" id="A0A151GU39"/>
<gene>
    <name evidence="5" type="ORF">DCS_01763</name>
</gene>
<accession>A0A151GU39</accession>
<feature type="domain" description="Beta-lactamase-related" evidence="3">
    <location>
        <begin position="261"/>
        <end position="444"/>
    </location>
</feature>
<organism evidence="5 6">
    <name type="scientific">Drechmeria coniospora</name>
    <name type="common">Nematophagous fungus</name>
    <name type="synonym">Meria coniospora</name>
    <dbReference type="NCBI Taxonomy" id="98403"/>
    <lineage>
        <taxon>Eukaryota</taxon>
        <taxon>Fungi</taxon>
        <taxon>Dikarya</taxon>
        <taxon>Ascomycota</taxon>
        <taxon>Pezizomycotina</taxon>
        <taxon>Sordariomycetes</taxon>
        <taxon>Hypocreomycetidae</taxon>
        <taxon>Hypocreales</taxon>
        <taxon>Ophiocordycipitaceae</taxon>
        <taxon>Drechmeria</taxon>
    </lineage>
</organism>
<dbReference type="InterPro" id="IPR058664">
    <property type="entry name" value="ARB_00930-like_C"/>
</dbReference>
<proteinExistence type="inferred from homology"/>
<name>A0A151GU39_DRECN</name>
<protein>
    <submittedName>
        <fullName evidence="5">Uncharacterized protein</fullName>
    </submittedName>
</protein>
<evidence type="ECO:0000313" key="6">
    <source>
        <dbReference type="Proteomes" id="UP000076580"/>
    </source>
</evidence>
<dbReference type="Pfam" id="PF26335">
    <property type="entry name" value="ARB_00930_C"/>
    <property type="match status" value="1"/>
</dbReference>
<sequence>MMRTFLLAALIYTVAPVAADFLGPRYPIPIDVTSNKSAVAAYWHKITSGLETLLKHDNGYTSRERELNNTSFSLGFFSARDGQMDLLEFHHTARGVANGTRGARKVDGNTIYRINSLTQLMTMYAGLLTIKSEDWDRPLLELMPELQNNQTYSAIRRKAHSKVDATNAVPWGHISLRAVVGYLSGIPRDAVGQGNRPFVGTEDLFGHPEDPWAPPFYATERGLPSIYLNDSRDPARPVYVDLVNTIRSKTNTPWGSYLLGLANRSPTFLPWASPAVSNNGYVILGEVIRKTTGSETETTLLKNVFHPLGMTNSTTFRVKDESEALIPAGENVYKDFSSNLHISSPAFGGYSTLRDLARLGVGILNHTLLSAEETRRWMKPLSHTDRVWVSLGAPWEIMRHVDTGSNIVTDVYCKAGNSLAYSSFFCLLPDYDVGFTVLSASTTKSRLRLTGMLADTILDNLVPGLLAQGAAEAKDRFAGTYTTKAMGSQVSLKISVNQTVGAPPGLILSNFTYNGTDLLANGLLPNRLVPTIADTKNGKFAFRLVRQEGFPLGAVGRFADWESLSWAEVGRRTYANADLDLFVFDVDKKGGATAVCPVAFRVHMERNHKA</sequence>
<feature type="signal peptide" evidence="2">
    <location>
        <begin position="1"/>
        <end position="19"/>
    </location>
</feature>
<evidence type="ECO:0000259" key="3">
    <source>
        <dbReference type="Pfam" id="PF00144"/>
    </source>
</evidence>
<dbReference type="GeneID" id="63714406"/>
<keyword evidence="6" id="KW-1185">Reference proteome</keyword>
<dbReference type="InterPro" id="IPR001466">
    <property type="entry name" value="Beta-lactam-related"/>
</dbReference>
<comment type="caution">
    <text evidence="5">The sequence shown here is derived from an EMBL/GenBank/DDBJ whole genome shotgun (WGS) entry which is preliminary data.</text>
</comment>
<dbReference type="InterPro" id="IPR012338">
    <property type="entry name" value="Beta-lactam/transpept-like"/>
</dbReference>
<dbReference type="PANTHER" id="PTHR22935">
    <property type="entry name" value="PENICILLIN-BINDING PROTEIN"/>
    <property type="match status" value="1"/>
</dbReference>
<keyword evidence="2" id="KW-0732">Signal</keyword>
<evidence type="ECO:0000259" key="4">
    <source>
        <dbReference type="Pfam" id="PF26335"/>
    </source>
</evidence>
<evidence type="ECO:0000313" key="5">
    <source>
        <dbReference type="EMBL" id="KYK60625.1"/>
    </source>
</evidence>
<dbReference type="AlphaFoldDB" id="A0A151GU39"/>
<dbReference type="Proteomes" id="UP000076580">
    <property type="component" value="Chromosome 01"/>
</dbReference>
<dbReference type="STRING" id="98403.A0A151GU39"/>
<dbReference type="RefSeq" id="XP_040659977.1">
    <property type="nucleotide sequence ID" value="XM_040799094.1"/>
</dbReference>
<dbReference type="OrthoDB" id="10250282at2759"/>
<dbReference type="SUPFAM" id="SSF56601">
    <property type="entry name" value="beta-lactamase/transpeptidase-like"/>
    <property type="match status" value="1"/>
</dbReference>
<dbReference type="PANTHER" id="PTHR22935:SF95">
    <property type="entry name" value="BETA-LACTAMASE-LIKE 1-RELATED"/>
    <property type="match status" value="1"/>
</dbReference>
<evidence type="ECO:0000256" key="2">
    <source>
        <dbReference type="SAM" id="SignalP"/>
    </source>
</evidence>
<feature type="domain" description="Beta-lactamase-like ARB-00930-like C-terminal" evidence="4">
    <location>
        <begin position="470"/>
        <end position="607"/>
    </location>
</feature>
<dbReference type="Pfam" id="PF00144">
    <property type="entry name" value="Beta-lactamase"/>
    <property type="match status" value="1"/>
</dbReference>